<dbReference type="GO" id="GO:0009279">
    <property type="term" value="C:cell outer membrane"/>
    <property type="evidence" value="ECO:0007669"/>
    <property type="project" value="UniProtKB-SubCell"/>
</dbReference>
<dbReference type="PANTHER" id="PTHR30451">
    <property type="entry name" value="OUTER MEMBRANE USHER PROTEIN"/>
    <property type="match status" value="1"/>
</dbReference>
<evidence type="ECO:0000256" key="1">
    <source>
        <dbReference type="ARBA" id="ARBA00004571"/>
    </source>
</evidence>
<dbReference type="InterPro" id="IPR043142">
    <property type="entry name" value="PapC-like_C_sf"/>
</dbReference>
<name>A0A5M9R6C1_9GAMM</name>
<keyword evidence="6" id="KW-0732">Signal</keyword>
<dbReference type="InterPro" id="IPR042186">
    <property type="entry name" value="FimD_plug_dom"/>
</dbReference>
<evidence type="ECO:0000256" key="3">
    <source>
        <dbReference type="ARBA" id="ARBA00022448"/>
    </source>
</evidence>
<keyword evidence="3 9" id="KW-0813">Transport</keyword>
<organism evidence="12 13">
    <name type="scientific">Morganella psychrotolerans</name>
    <dbReference type="NCBI Taxonomy" id="368603"/>
    <lineage>
        <taxon>Bacteria</taxon>
        <taxon>Pseudomonadati</taxon>
        <taxon>Pseudomonadota</taxon>
        <taxon>Gammaproteobacteria</taxon>
        <taxon>Enterobacterales</taxon>
        <taxon>Morganellaceae</taxon>
        <taxon>Morganella</taxon>
    </lineage>
</organism>
<keyword evidence="9" id="KW-1029">Fimbrium biogenesis</keyword>
<evidence type="ECO:0000256" key="7">
    <source>
        <dbReference type="ARBA" id="ARBA00023136"/>
    </source>
</evidence>
<evidence type="ECO:0000256" key="2">
    <source>
        <dbReference type="ARBA" id="ARBA00008064"/>
    </source>
</evidence>
<sequence>MLNISIKTIIIDYFIKSSAGILLVSSAAWCEENTDYEFESGFIVGSKENADLSRFSVSAVSEGTYSLDVYTNDKWQGRHDLQVKEIAKDRLGICYSEKMLYAFGINAEKLNSGAAPDENTCLPLNEWNNSPQVIDSLKASTLQLFITIPQVYLLNTGRYISADNWDHGITALNVSYMANYYHSRQTDYGSNDDDTFYLTTNSGLSFKGWLLKQEGNYSWQRNGRKGWKSNQTYLQRPVAAINSKFTAGQFATEGDILESVRLRGLKLTTDGNMYPDGTTNFAPFIRGIAQSNALVTVRQVGLVIYQTSVPAGPFELTDINPSGYGNDLEVTIKEADGSESTFSVPYTSSNKLVRPGFFRYDINAGKADYDGLNYHPNMMQGSLQYGLNNFLTLYSGANISEDYYAWLAGTGLNTPVGTFSLDATHARTEFKHNTAQGENYQFSFTQIYPGTNTNLYLSYYRRSGRDYYAVNDALYSINAERHNDFTGNYREKQGFIYSVNQSFAENFGSLYLTGRISDYWDSDRQDKQYQFSYNNSFDKLSYSLGFMRTYSDDREKGYNDSINLNLNYPLSFGDGYRATMTSNTWIDNKRFGSSQIGVNGSLDAGNTLTYGVSTAVMKDNNYAASVNGGYRNAVSNLNANYSYGRKYRQFGMGASGSVVAHSGGITFTPEISGTMVLAEAENAQGASLLGFPASRFDKSGYVLMPYVRPYRVNTIEIDPKGSSEDIAFQNTSANIAPYEGAIVKVKFGTKIEKNIMYIVRRTDGRPLPFGTEVTDLKGNAIGVVSQGSVVLINDENATQGVVRLENETCTFPLDLSKRQNTLCQ</sequence>
<gene>
    <name evidence="12" type="ORF">F4V73_00860</name>
</gene>
<dbReference type="InterPro" id="IPR025949">
    <property type="entry name" value="PapC-like_C"/>
</dbReference>
<dbReference type="EMBL" id="VXKB01000001">
    <property type="protein sequence ID" value="KAA8716474.1"/>
    <property type="molecule type" value="Genomic_DNA"/>
</dbReference>
<dbReference type="Proteomes" id="UP000322181">
    <property type="component" value="Unassembled WGS sequence"/>
</dbReference>
<comment type="subcellular location">
    <subcellularLocation>
        <location evidence="1 9">Cell outer membrane</location>
        <topology evidence="1 9">Multi-pass membrane protein</topology>
    </subcellularLocation>
</comment>
<proteinExistence type="inferred from homology"/>
<dbReference type="PROSITE" id="PS01151">
    <property type="entry name" value="FIMBRIAL_USHER"/>
    <property type="match status" value="1"/>
</dbReference>
<dbReference type="InterPro" id="IPR037224">
    <property type="entry name" value="PapC_N_sf"/>
</dbReference>
<dbReference type="PANTHER" id="PTHR30451:SF3">
    <property type="entry name" value="OUTER MEMBRANE USHER PROTEIN HTRE-RELATED"/>
    <property type="match status" value="1"/>
</dbReference>
<evidence type="ECO:0000259" key="10">
    <source>
        <dbReference type="Pfam" id="PF13953"/>
    </source>
</evidence>
<accession>A0A5M9R6C1</accession>
<comment type="caution">
    <text evidence="12">The sequence shown here is derived from an EMBL/GenBank/DDBJ whole genome shotgun (WGS) entry which is preliminary data.</text>
</comment>
<dbReference type="SUPFAM" id="SSF141729">
    <property type="entry name" value="FimD N-terminal domain-like"/>
    <property type="match status" value="1"/>
</dbReference>
<evidence type="ECO:0000313" key="12">
    <source>
        <dbReference type="EMBL" id="KAA8716474.1"/>
    </source>
</evidence>
<dbReference type="Pfam" id="PF13953">
    <property type="entry name" value="PapC_C"/>
    <property type="match status" value="1"/>
</dbReference>
<evidence type="ECO:0000313" key="13">
    <source>
        <dbReference type="Proteomes" id="UP000322181"/>
    </source>
</evidence>
<dbReference type="Gene3D" id="2.60.40.3110">
    <property type="match status" value="1"/>
</dbReference>
<evidence type="ECO:0000256" key="5">
    <source>
        <dbReference type="ARBA" id="ARBA00022692"/>
    </source>
</evidence>
<dbReference type="InterPro" id="IPR000015">
    <property type="entry name" value="Fimb_usher"/>
</dbReference>
<dbReference type="AlphaFoldDB" id="A0A5M9R6C1"/>
<keyword evidence="7 9" id="KW-0472">Membrane</keyword>
<protein>
    <submittedName>
        <fullName evidence="12">Fimbrial biogenesis outer membrane usher protein</fullName>
    </submittedName>
</protein>
<dbReference type="Pfam" id="PF13954">
    <property type="entry name" value="PapC_N"/>
    <property type="match status" value="1"/>
</dbReference>
<dbReference type="InterPro" id="IPR018030">
    <property type="entry name" value="Fimbrial_membr_usher_CS"/>
</dbReference>
<evidence type="ECO:0000259" key="11">
    <source>
        <dbReference type="Pfam" id="PF13954"/>
    </source>
</evidence>
<comment type="similarity">
    <text evidence="2 9">Belongs to the fimbrial export usher family.</text>
</comment>
<keyword evidence="8 9" id="KW-0998">Cell outer membrane</keyword>
<keyword evidence="5 9" id="KW-0812">Transmembrane</keyword>
<keyword evidence="4" id="KW-1134">Transmembrane beta strand</keyword>
<dbReference type="Gene3D" id="3.10.20.410">
    <property type="match status" value="1"/>
</dbReference>
<feature type="domain" description="PapC-like C-terminal" evidence="10">
    <location>
        <begin position="759"/>
        <end position="815"/>
    </location>
</feature>
<evidence type="ECO:0000256" key="6">
    <source>
        <dbReference type="ARBA" id="ARBA00022729"/>
    </source>
</evidence>
<evidence type="ECO:0000256" key="8">
    <source>
        <dbReference type="ARBA" id="ARBA00023237"/>
    </source>
</evidence>
<dbReference type="Pfam" id="PF00577">
    <property type="entry name" value="Usher"/>
    <property type="match status" value="1"/>
</dbReference>
<dbReference type="Gene3D" id="2.60.40.2070">
    <property type="match status" value="1"/>
</dbReference>
<feature type="domain" description="PapC N-terminal" evidence="11">
    <location>
        <begin position="37"/>
        <end position="179"/>
    </location>
</feature>
<dbReference type="Gene3D" id="2.60.40.2610">
    <property type="entry name" value="Outer membrane usher protein FimD, plug domain"/>
    <property type="match status" value="1"/>
</dbReference>
<reference evidence="12 13" key="1">
    <citation type="submission" date="2019-09" db="EMBL/GenBank/DDBJ databases">
        <title>Draft genome sequence of various Type strains from the CCUG.</title>
        <authorList>
            <person name="Pineiro-Iglesias B."/>
            <person name="Tunovic T."/>
            <person name="Unosson C."/>
            <person name="Inganas E."/>
            <person name="Ohlen M."/>
            <person name="Cardew S."/>
            <person name="Jensie-Markopoulos S."/>
            <person name="Salva-Serra F."/>
            <person name="Jaen-Luchoro D."/>
            <person name="Karlsson R."/>
            <person name="Svensson-Stadler L."/>
            <person name="Chun J."/>
            <person name="Moore E."/>
        </authorList>
    </citation>
    <scope>NUCLEOTIDE SEQUENCE [LARGE SCALE GENOMIC DNA]</scope>
    <source>
        <strain evidence="12 13">CCUG 53682T</strain>
    </source>
</reference>
<dbReference type="InterPro" id="IPR025885">
    <property type="entry name" value="PapC_N"/>
</dbReference>
<evidence type="ECO:0000256" key="4">
    <source>
        <dbReference type="ARBA" id="ARBA00022452"/>
    </source>
</evidence>
<dbReference type="GO" id="GO:0015473">
    <property type="term" value="F:fimbrial usher porin activity"/>
    <property type="evidence" value="ECO:0007669"/>
    <property type="project" value="InterPro"/>
</dbReference>
<evidence type="ECO:0000256" key="9">
    <source>
        <dbReference type="RuleBase" id="RU003884"/>
    </source>
</evidence>
<dbReference type="GO" id="GO:0009297">
    <property type="term" value="P:pilus assembly"/>
    <property type="evidence" value="ECO:0007669"/>
    <property type="project" value="InterPro"/>
</dbReference>